<dbReference type="Proteomes" id="UP000013500">
    <property type="component" value="Segment"/>
</dbReference>
<evidence type="ECO:0000313" key="1">
    <source>
        <dbReference type="EMBL" id="AFN39819.1"/>
    </source>
</evidence>
<dbReference type="GeneID" id="16187387"/>
<name>M9NUI6_9CAUD</name>
<reference evidence="1 2" key="1">
    <citation type="submission" date="2013-04" db="EMBL/GenBank/DDBJ databases">
        <title>Bacteriophage encoded immune escape in Staphylococcus aureus CC398.</title>
        <authorList>
            <person name="van der Mee-Marquet N."/>
            <person name="Valentin A.-S."/>
            <person name="Corvaglia A.-R."/>
            <person name="Bertrand X."/>
            <person name="Girard M."/>
            <person name="Kluytmans J."/>
            <person name="Donnio P.-Y."/>
            <person name="Quentin R."/>
            <person name="Schrenzel J."/>
            <person name="Francois P."/>
        </authorList>
    </citation>
    <scope>NUCLEOTIDE SEQUENCE [LARGE SCALE GENOMIC DNA]</scope>
</reference>
<proteinExistence type="predicted"/>
<sequence length="27" mass="3241">MNLSITRRLRGFSHEYHAIQKLIEIDV</sequence>
<accession>M9NUI6</accession>
<dbReference type="EMBL" id="JQ973847">
    <property type="protein sequence ID" value="AFN39819.1"/>
    <property type="molecule type" value="Genomic_DNA"/>
</dbReference>
<keyword evidence="2" id="KW-1185">Reference proteome</keyword>
<protein>
    <submittedName>
        <fullName evidence="1">Uncharacterized protein</fullName>
    </submittedName>
</protein>
<gene>
    <name evidence="1" type="ORF">StauST398-3_0019</name>
</gene>
<organism evidence="1 2">
    <name type="scientific">Staphylococcus phage StauST398-3</name>
    <dbReference type="NCBI Taxonomy" id="1195071"/>
    <lineage>
        <taxon>Viruses</taxon>
        <taxon>Duplodnaviria</taxon>
        <taxon>Heunggongvirae</taxon>
        <taxon>Uroviricota</taxon>
        <taxon>Caudoviricetes</taxon>
        <taxon>Azeredovirinae</taxon>
        <taxon>Phietavirus</taxon>
        <taxon>Phietavirus StauST3983</taxon>
    </lineage>
</organism>
<dbReference type="KEGG" id="vg:16187387"/>
<dbReference type="RefSeq" id="YP_008059835.1">
    <property type="nucleotide sequence ID" value="NC_021332.1"/>
</dbReference>
<evidence type="ECO:0000313" key="2">
    <source>
        <dbReference type="Proteomes" id="UP000013500"/>
    </source>
</evidence>